<dbReference type="OrthoDB" id="1186520at2759"/>
<dbReference type="GO" id="GO:0005634">
    <property type="term" value="C:nucleus"/>
    <property type="evidence" value="ECO:0007669"/>
    <property type="project" value="TreeGrafter"/>
</dbReference>
<name>A0A6J5XCT9_PRUAR</name>
<dbReference type="Pfam" id="PF13001">
    <property type="entry name" value="ECM29_N"/>
    <property type="match status" value="2"/>
</dbReference>
<evidence type="ECO:0000313" key="4">
    <source>
        <dbReference type="Proteomes" id="UP000507245"/>
    </source>
</evidence>
<feature type="domain" description="Proteasome component Ecm29 N-terminal" evidence="2">
    <location>
        <begin position="2"/>
        <end position="146"/>
    </location>
</feature>
<dbReference type="InterPro" id="IPR024372">
    <property type="entry name" value="Ecm29_N"/>
</dbReference>
<dbReference type="EMBL" id="CAEKKB010000004">
    <property type="protein sequence ID" value="CAB4308924.1"/>
    <property type="molecule type" value="Genomic_DNA"/>
</dbReference>
<keyword evidence="4" id="KW-1185">Reference proteome</keyword>
<dbReference type="AlphaFoldDB" id="A0A6J5XCT9"/>
<organism evidence="3 4">
    <name type="scientific">Prunus armeniaca</name>
    <name type="common">Apricot</name>
    <name type="synonym">Armeniaca vulgaris</name>
    <dbReference type="NCBI Taxonomy" id="36596"/>
    <lineage>
        <taxon>Eukaryota</taxon>
        <taxon>Viridiplantae</taxon>
        <taxon>Streptophyta</taxon>
        <taxon>Embryophyta</taxon>
        <taxon>Tracheophyta</taxon>
        <taxon>Spermatophyta</taxon>
        <taxon>Magnoliopsida</taxon>
        <taxon>eudicotyledons</taxon>
        <taxon>Gunneridae</taxon>
        <taxon>Pentapetalae</taxon>
        <taxon>rosids</taxon>
        <taxon>fabids</taxon>
        <taxon>Rosales</taxon>
        <taxon>Rosaceae</taxon>
        <taxon>Amygdaloideae</taxon>
        <taxon>Amygdaleae</taxon>
        <taxon>Prunus</taxon>
    </lineage>
</organism>
<dbReference type="Proteomes" id="UP000507245">
    <property type="component" value="Unassembled WGS sequence"/>
</dbReference>
<dbReference type="GO" id="GO:0043248">
    <property type="term" value="P:proteasome assembly"/>
    <property type="evidence" value="ECO:0007669"/>
    <property type="project" value="InterPro"/>
</dbReference>
<keyword evidence="1" id="KW-0677">Repeat</keyword>
<dbReference type="GO" id="GO:0036503">
    <property type="term" value="P:ERAD pathway"/>
    <property type="evidence" value="ECO:0007669"/>
    <property type="project" value="TreeGrafter"/>
</dbReference>
<gene>
    <name evidence="3" type="ORF">ORAREDHAP_LOCUS29240</name>
</gene>
<dbReference type="PANTHER" id="PTHR23346:SF19">
    <property type="entry name" value="PROTEASOME ADAPTER AND SCAFFOLD PROTEIN ECM29"/>
    <property type="match status" value="1"/>
</dbReference>
<dbReference type="SUPFAM" id="SSF48371">
    <property type="entry name" value="ARM repeat"/>
    <property type="match status" value="1"/>
</dbReference>
<dbReference type="InterPro" id="IPR016024">
    <property type="entry name" value="ARM-type_fold"/>
</dbReference>
<proteinExistence type="predicted"/>
<dbReference type="PANTHER" id="PTHR23346">
    <property type="entry name" value="TRANSLATIONAL ACTIVATOR GCN1-RELATED"/>
    <property type="match status" value="1"/>
</dbReference>
<dbReference type="GO" id="GO:0060090">
    <property type="term" value="F:molecular adaptor activity"/>
    <property type="evidence" value="ECO:0007669"/>
    <property type="project" value="InterPro"/>
</dbReference>
<protein>
    <recommendedName>
        <fullName evidence="2">Proteasome component Ecm29 N-terminal domain-containing protein</fullName>
    </recommendedName>
</protein>
<dbReference type="GO" id="GO:0005737">
    <property type="term" value="C:cytoplasm"/>
    <property type="evidence" value="ECO:0007669"/>
    <property type="project" value="TreeGrafter"/>
</dbReference>
<evidence type="ECO:0000256" key="1">
    <source>
        <dbReference type="ARBA" id="ARBA00022737"/>
    </source>
</evidence>
<sequence>MLDRLLTRLALCDDSKLQPLLSKLLPFTVSSLSSNSSAVRNKVLEILSHVNKRVKHQPEIALPLSELWNIYSEANAASMVRNFCILYIEMAMDRADTKEKENLAATLLSGVSKLPLQHHEIILRLATKVMGECHSSGVNDEVAANTHASQQRMPTWTFDCSNPPCYRKQPLKSYGAGPELVYPLYVAASVDCQEPVVKKGEELLKKKAAGANLDDSDLINTLFLLFNGTAGAQNVAPDLESLLQSCFKSKTCIYFPAGLLQQQQFPFNFAVHFCCIYGSDTTSRLKQLGNEFTVWVFKHLNELTRLPDWSRFSVRPARLVVRRVQSWSIVKWLMQKDLDHVDWGFLDFVLARNCFGRSRRTQPTF</sequence>
<reference evidence="4" key="1">
    <citation type="journal article" date="2020" name="Genome Biol.">
        <title>Gamete binning: chromosome-level and haplotype-resolved genome assembly enabled by high-throughput single-cell sequencing of gamete genomes.</title>
        <authorList>
            <person name="Campoy J.A."/>
            <person name="Sun H."/>
            <person name="Goel M."/>
            <person name="Jiao W.-B."/>
            <person name="Folz-Donahue K."/>
            <person name="Wang N."/>
            <person name="Rubio M."/>
            <person name="Liu C."/>
            <person name="Kukat C."/>
            <person name="Ruiz D."/>
            <person name="Huettel B."/>
            <person name="Schneeberger K."/>
        </authorList>
    </citation>
    <scope>NUCLEOTIDE SEQUENCE [LARGE SCALE GENOMIC DNA]</scope>
    <source>
        <strain evidence="4">cv. Rojo Pasion</strain>
    </source>
</reference>
<evidence type="ECO:0000259" key="2">
    <source>
        <dbReference type="Pfam" id="PF13001"/>
    </source>
</evidence>
<accession>A0A6J5XCT9</accession>
<feature type="domain" description="Proteasome component Ecm29 N-terminal" evidence="2">
    <location>
        <begin position="179"/>
        <end position="301"/>
    </location>
</feature>
<evidence type="ECO:0000313" key="3">
    <source>
        <dbReference type="EMBL" id="CAB4308924.1"/>
    </source>
</evidence>